<keyword evidence="1" id="KW-0732">Signal</keyword>
<keyword evidence="3" id="KW-1185">Reference proteome</keyword>
<name>A0A9X4M9R2_9CYAN</name>
<feature type="chain" id="PRO_5040919535" evidence="1">
    <location>
        <begin position="29"/>
        <end position="79"/>
    </location>
</feature>
<evidence type="ECO:0000313" key="3">
    <source>
        <dbReference type="Proteomes" id="UP001152872"/>
    </source>
</evidence>
<organism evidence="2 3">
    <name type="scientific">Pseudanabaena catenata USMAC16</name>
    <dbReference type="NCBI Taxonomy" id="1855837"/>
    <lineage>
        <taxon>Bacteria</taxon>
        <taxon>Bacillati</taxon>
        <taxon>Cyanobacteriota</taxon>
        <taxon>Cyanophyceae</taxon>
        <taxon>Pseudanabaenales</taxon>
        <taxon>Pseudanabaenaceae</taxon>
        <taxon>Pseudanabaena</taxon>
    </lineage>
</organism>
<feature type="signal peptide" evidence="1">
    <location>
        <begin position="1"/>
        <end position="28"/>
    </location>
</feature>
<dbReference type="Proteomes" id="UP001152872">
    <property type="component" value="Unassembled WGS sequence"/>
</dbReference>
<sequence>MVKHFLCISSFMASSVLGLMVFASPVKAQAVDCAVSSDGNVAASFCVDEFGNSAVAIADSDGNKVVVDSNGNYEYELRY</sequence>
<dbReference type="AlphaFoldDB" id="A0A9X4M9R2"/>
<accession>A0A9X4M9R2</accession>
<proteinExistence type="predicted"/>
<evidence type="ECO:0000256" key="1">
    <source>
        <dbReference type="SAM" id="SignalP"/>
    </source>
</evidence>
<protein>
    <submittedName>
        <fullName evidence="2">Uncharacterized protein</fullName>
    </submittedName>
</protein>
<evidence type="ECO:0000313" key="2">
    <source>
        <dbReference type="EMBL" id="MDG3496521.1"/>
    </source>
</evidence>
<gene>
    <name evidence="2" type="ORF">FEV09_18430</name>
</gene>
<reference evidence="2" key="1">
    <citation type="submission" date="2019-05" db="EMBL/GenBank/DDBJ databases">
        <title>Whole genome sequencing of Pseudanabaena catenata USMAC16.</title>
        <authorList>
            <person name="Khan Z."/>
            <person name="Omar W.M."/>
            <person name="Convey P."/>
            <person name="Merican F."/>
            <person name="Najimudin N."/>
        </authorList>
    </citation>
    <scope>NUCLEOTIDE SEQUENCE</scope>
    <source>
        <strain evidence="2">USMAC16</strain>
    </source>
</reference>
<comment type="caution">
    <text evidence="2">The sequence shown here is derived from an EMBL/GenBank/DDBJ whole genome shotgun (WGS) entry which is preliminary data.</text>
</comment>
<dbReference type="RefSeq" id="WP_009628703.1">
    <property type="nucleotide sequence ID" value="NZ_VBTY01000194.1"/>
</dbReference>
<dbReference type="EMBL" id="VBTY01000194">
    <property type="protein sequence ID" value="MDG3496521.1"/>
    <property type="molecule type" value="Genomic_DNA"/>
</dbReference>